<dbReference type="RefSeq" id="WP_157031991.1">
    <property type="nucleotide sequence ID" value="NZ_KK853997.1"/>
</dbReference>
<sequence>MALGSVCFAGGAQSHPVALEVDLGDLHCDHLAFIDKLIRGFDRLVSQL</sequence>
<evidence type="ECO:0000313" key="2">
    <source>
        <dbReference type="Proteomes" id="UP000027178"/>
    </source>
</evidence>
<comment type="caution">
    <text evidence="1">The sequence shown here is derived from an EMBL/GenBank/DDBJ whole genome shotgun (WGS) entry which is preliminary data.</text>
</comment>
<proteinExistence type="predicted"/>
<dbReference type="Proteomes" id="UP000027178">
    <property type="component" value="Unassembled WGS sequence"/>
</dbReference>
<gene>
    <name evidence="1" type="ORF">KCH_23630</name>
</gene>
<reference evidence="1 2" key="1">
    <citation type="submission" date="2014-05" db="EMBL/GenBank/DDBJ databases">
        <title>Draft Genome Sequence of Kitasatospora cheerisanensis KCTC 2395.</title>
        <authorList>
            <person name="Nam D.H."/>
        </authorList>
    </citation>
    <scope>NUCLEOTIDE SEQUENCE [LARGE SCALE GENOMIC DNA]</scope>
    <source>
        <strain evidence="1 2">KCTC 2395</strain>
    </source>
</reference>
<evidence type="ECO:0000313" key="1">
    <source>
        <dbReference type="EMBL" id="KDN85962.1"/>
    </source>
</evidence>
<organism evidence="1 2">
    <name type="scientific">Kitasatospora cheerisanensis KCTC 2395</name>
    <dbReference type="NCBI Taxonomy" id="1348663"/>
    <lineage>
        <taxon>Bacteria</taxon>
        <taxon>Bacillati</taxon>
        <taxon>Actinomycetota</taxon>
        <taxon>Actinomycetes</taxon>
        <taxon>Kitasatosporales</taxon>
        <taxon>Streptomycetaceae</taxon>
        <taxon>Kitasatospora</taxon>
    </lineage>
</organism>
<dbReference type="EMBL" id="JNBY01000074">
    <property type="protein sequence ID" value="KDN85962.1"/>
    <property type="molecule type" value="Genomic_DNA"/>
</dbReference>
<accession>A0A066YXI0</accession>
<keyword evidence="2" id="KW-1185">Reference proteome</keyword>
<dbReference type="PATRIC" id="fig|1348663.4.peg.2294"/>
<name>A0A066YXI0_9ACTN</name>
<dbReference type="AlphaFoldDB" id="A0A066YXI0"/>
<protein>
    <submittedName>
        <fullName evidence="1">Uncharacterized protein</fullName>
    </submittedName>
</protein>
<dbReference type="HOGENOM" id="CLU_3153850_0_0_11"/>